<feature type="compositionally biased region" description="Basic and acidic residues" evidence="1">
    <location>
        <begin position="12"/>
        <end position="25"/>
    </location>
</feature>
<dbReference type="AlphaFoldDB" id="A0A368VFX4"/>
<accession>A0A368VFX4</accession>
<organism evidence="2 3">
    <name type="scientific">Halopolyspora algeriensis</name>
    <dbReference type="NCBI Taxonomy" id="1500506"/>
    <lineage>
        <taxon>Bacteria</taxon>
        <taxon>Bacillati</taxon>
        <taxon>Actinomycetota</taxon>
        <taxon>Actinomycetes</taxon>
        <taxon>Actinomycetes incertae sedis</taxon>
        <taxon>Halopolyspora</taxon>
    </lineage>
</organism>
<keyword evidence="3" id="KW-1185">Reference proteome</keyword>
<feature type="region of interest" description="Disordered" evidence="1">
    <location>
        <begin position="1"/>
        <end position="25"/>
    </location>
</feature>
<dbReference type="EMBL" id="QPJC01000016">
    <property type="protein sequence ID" value="RCW39543.1"/>
    <property type="molecule type" value="Genomic_DNA"/>
</dbReference>
<reference evidence="2 3" key="1">
    <citation type="submission" date="2018-07" db="EMBL/GenBank/DDBJ databases">
        <title>Genomic Encyclopedia of Type Strains, Phase III (KMG-III): the genomes of soil and plant-associated and newly described type strains.</title>
        <authorList>
            <person name="Whitman W."/>
        </authorList>
    </citation>
    <scope>NUCLEOTIDE SEQUENCE [LARGE SCALE GENOMIC DNA]</scope>
    <source>
        <strain evidence="2 3">CECT 8575</strain>
    </source>
</reference>
<dbReference type="RefSeq" id="WP_114454762.1">
    <property type="nucleotide sequence ID" value="NZ_QPJC01000016.1"/>
</dbReference>
<dbReference type="Proteomes" id="UP000253495">
    <property type="component" value="Unassembled WGS sequence"/>
</dbReference>
<proteinExistence type="predicted"/>
<sequence length="111" mass="11847">MLAGAGDGSSGESRDDGPEPSRLSEEEFAELMREIAEEDLPRVFALVEEFGERECAGLYAWGVEVGDRASVFTADGRPLAHCGSAAGAHEMFSLIRTVHLVWPSAAPAENP</sequence>
<evidence type="ECO:0000256" key="1">
    <source>
        <dbReference type="SAM" id="MobiDB-lite"/>
    </source>
</evidence>
<name>A0A368VFX4_9ACTN</name>
<evidence type="ECO:0000313" key="3">
    <source>
        <dbReference type="Proteomes" id="UP000253495"/>
    </source>
</evidence>
<dbReference type="OrthoDB" id="3689571at2"/>
<comment type="caution">
    <text evidence="2">The sequence shown here is derived from an EMBL/GenBank/DDBJ whole genome shotgun (WGS) entry which is preliminary data.</text>
</comment>
<evidence type="ECO:0000313" key="2">
    <source>
        <dbReference type="EMBL" id="RCW39543.1"/>
    </source>
</evidence>
<protein>
    <submittedName>
        <fullName evidence="2">Uncharacterized protein</fullName>
    </submittedName>
</protein>
<gene>
    <name evidence="2" type="ORF">DFQ14_11628</name>
</gene>